<keyword evidence="5" id="KW-0862">Zinc</keyword>
<evidence type="ECO:0000313" key="10">
    <source>
        <dbReference type="Proteomes" id="UP001408789"/>
    </source>
</evidence>
<proteinExistence type="predicted"/>
<evidence type="ECO:0000256" key="5">
    <source>
        <dbReference type="ARBA" id="ARBA00022833"/>
    </source>
</evidence>
<evidence type="ECO:0000259" key="8">
    <source>
        <dbReference type="SMART" id="SM00451"/>
    </source>
</evidence>
<keyword evidence="2" id="KW-0479">Metal-binding</keyword>
<evidence type="ECO:0000256" key="1">
    <source>
        <dbReference type="ARBA" id="ARBA00004123"/>
    </source>
</evidence>
<evidence type="ECO:0000256" key="4">
    <source>
        <dbReference type="ARBA" id="ARBA00022771"/>
    </source>
</evidence>
<dbReference type="PANTHER" id="PTHR46144:SF6">
    <property type="entry name" value="C2H2-TYPE DOMAIN-CONTAINING PROTEIN"/>
    <property type="match status" value="1"/>
</dbReference>
<reference evidence="9 10" key="1">
    <citation type="submission" date="2024-04" db="EMBL/GenBank/DDBJ databases">
        <title>The reference genome of an endangered Asteraceae, Deinandra increscens subsp. villosa, native to the Central Coast of California.</title>
        <authorList>
            <person name="Guilliams M."/>
            <person name="Hasenstab-Lehman K."/>
            <person name="Meyer R."/>
            <person name="Mcevoy S."/>
        </authorList>
    </citation>
    <scope>NUCLEOTIDE SEQUENCE [LARGE SCALE GENOMIC DNA]</scope>
    <source>
        <tissue evidence="9">Leaf</tissue>
    </source>
</reference>
<evidence type="ECO:0000256" key="2">
    <source>
        <dbReference type="ARBA" id="ARBA00022723"/>
    </source>
</evidence>
<dbReference type="EMBL" id="JBCNJP010000015">
    <property type="protein sequence ID" value="KAK9066577.1"/>
    <property type="molecule type" value="Genomic_DNA"/>
</dbReference>
<organism evidence="9 10">
    <name type="scientific">Deinandra increscens subsp. villosa</name>
    <dbReference type="NCBI Taxonomy" id="3103831"/>
    <lineage>
        <taxon>Eukaryota</taxon>
        <taxon>Viridiplantae</taxon>
        <taxon>Streptophyta</taxon>
        <taxon>Embryophyta</taxon>
        <taxon>Tracheophyta</taxon>
        <taxon>Spermatophyta</taxon>
        <taxon>Magnoliopsida</taxon>
        <taxon>eudicotyledons</taxon>
        <taxon>Gunneridae</taxon>
        <taxon>Pentapetalae</taxon>
        <taxon>asterids</taxon>
        <taxon>campanulids</taxon>
        <taxon>Asterales</taxon>
        <taxon>Asteraceae</taxon>
        <taxon>Asteroideae</taxon>
        <taxon>Heliantheae alliance</taxon>
        <taxon>Madieae</taxon>
        <taxon>Madiinae</taxon>
        <taxon>Deinandra</taxon>
    </lineage>
</organism>
<sequence>MPKHPVFTTPLLPPLQITTYDIPAPVIHPPGSDPTTFLNPNPHHFQTENSSMDVDSCLIASRPDEIIIVANKIDLSASEHDPDDYAINSVVVAPLTVKDLVATKTETKNSSFIVSDVYNVTCDSEIAISKHMEGKVVLKNTQKPTGSSTSNQETPPPVADDSLELDQESEKKKIQDLDTTQMVLDSASIKQEKPSSDANETLDQEFDNKNQDLLRKEAAVEPLFVCAIPEPGLEWMNLCLRRVLLSQLQQADPRFNLLTVMQKTDPPKSFDKNDTGKQHGENINVLETWCEICKVNCNTNYNYNIHQTGKKHIKNLQKLEKIPNPPPPIPQAENLKPTKGEVVNPNEGNSTMCELCAVNCTSRVMFNQHISGRKHQNNLKKCNNQLAPSHALDNKPPSPEPMYEEGEIVVSVRSKRKGDESWASEEDADLKRQKMNEKEGCDLLVICKGCNVVCNGLQAYNTHSCRF</sequence>
<evidence type="ECO:0000256" key="3">
    <source>
        <dbReference type="ARBA" id="ARBA00022737"/>
    </source>
</evidence>
<keyword evidence="10" id="KW-1185">Reference proteome</keyword>
<feature type="region of interest" description="Disordered" evidence="7">
    <location>
        <begin position="140"/>
        <end position="172"/>
    </location>
</feature>
<gene>
    <name evidence="9" type="ORF">SSX86_013900</name>
</gene>
<keyword evidence="4" id="KW-0863">Zinc-finger</keyword>
<dbReference type="InterPro" id="IPR036236">
    <property type="entry name" value="Znf_C2H2_sf"/>
</dbReference>
<evidence type="ECO:0000256" key="6">
    <source>
        <dbReference type="ARBA" id="ARBA00023242"/>
    </source>
</evidence>
<dbReference type="Proteomes" id="UP001408789">
    <property type="component" value="Unassembled WGS sequence"/>
</dbReference>
<comment type="caution">
    <text evidence="9">The sequence shown here is derived from an EMBL/GenBank/DDBJ whole genome shotgun (WGS) entry which is preliminary data.</text>
</comment>
<dbReference type="Pfam" id="PF12874">
    <property type="entry name" value="zf-met"/>
    <property type="match status" value="2"/>
</dbReference>
<keyword evidence="6" id="KW-0539">Nucleus</keyword>
<dbReference type="GO" id="GO:0003676">
    <property type="term" value="F:nucleic acid binding"/>
    <property type="evidence" value="ECO:0007669"/>
    <property type="project" value="InterPro"/>
</dbReference>
<dbReference type="InterPro" id="IPR003604">
    <property type="entry name" value="Matrin/U1-like-C_Znf_C2H2"/>
</dbReference>
<dbReference type="SMART" id="SM00451">
    <property type="entry name" value="ZnF_U1"/>
    <property type="match status" value="2"/>
</dbReference>
<dbReference type="GO" id="GO:0008270">
    <property type="term" value="F:zinc ion binding"/>
    <property type="evidence" value="ECO:0007669"/>
    <property type="project" value="UniProtKB-KW"/>
</dbReference>
<feature type="domain" description="U1-type" evidence="8">
    <location>
        <begin position="285"/>
        <end position="319"/>
    </location>
</feature>
<evidence type="ECO:0000313" key="9">
    <source>
        <dbReference type="EMBL" id="KAK9066577.1"/>
    </source>
</evidence>
<evidence type="ECO:0000256" key="7">
    <source>
        <dbReference type="SAM" id="MobiDB-lite"/>
    </source>
</evidence>
<dbReference type="SUPFAM" id="SSF57667">
    <property type="entry name" value="beta-beta-alpha zinc fingers"/>
    <property type="match status" value="2"/>
</dbReference>
<feature type="compositionally biased region" description="Polar residues" evidence="7">
    <location>
        <begin position="140"/>
        <end position="153"/>
    </location>
</feature>
<dbReference type="AlphaFoldDB" id="A0AAP0D5D8"/>
<comment type="subcellular location">
    <subcellularLocation>
        <location evidence="1">Nucleus</location>
    </subcellularLocation>
</comment>
<name>A0AAP0D5D8_9ASTR</name>
<dbReference type="GO" id="GO:0005634">
    <property type="term" value="C:nucleus"/>
    <property type="evidence" value="ECO:0007669"/>
    <property type="project" value="UniProtKB-SubCell"/>
</dbReference>
<dbReference type="Gene3D" id="3.30.160.60">
    <property type="entry name" value="Classic Zinc Finger"/>
    <property type="match status" value="2"/>
</dbReference>
<dbReference type="InterPro" id="IPR051868">
    <property type="entry name" value="ZN346_ZMAT4"/>
</dbReference>
<protein>
    <recommendedName>
        <fullName evidence="8">U1-type domain-containing protein</fullName>
    </recommendedName>
</protein>
<dbReference type="PANTHER" id="PTHR46144">
    <property type="entry name" value="ZINC FINGER PROTEIN 385B-LIKE"/>
    <property type="match status" value="1"/>
</dbReference>
<accession>A0AAP0D5D8</accession>
<dbReference type="InterPro" id="IPR013087">
    <property type="entry name" value="Znf_C2H2_type"/>
</dbReference>
<feature type="domain" description="U1-type" evidence="8">
    <location>
        <begin position="348"/>
        <end position="382"/>
    </location>
</feature>
<keyword evidence="3" id="KW-0677">Repeat</keyword>